<name>A0A061RA48_9CHLO</name>
<evidence type="ECO:0000256" key="1">
    <source>
        <dbReference type="SAM" id="MobiDB-lite"/>
    </source>
</evidence>
<feature type="region of interest" description="Disordered" evidence="1">
    <location>
        <begin position="339"/>
        <end position="366"/>
    </location>
</feature>
<feature type="region of interest" description="Disordered" evidence="1">
    <location>
        <begin position="614"/>
        <end position="648"/>
    </location>
</feature>
<gene>
    <name evidence="2" type="ORF">TSPGSL018_5468</name>
</gene>
<feature type="compositionally biased region" description="Low complexity" evidence="1">
    <location>
        <begin position="579"/>
        <end position="588"/>
    </location>
</feature>
<feature type="compositionally biased region" description="Polar residues" evidence="1">
    <location>
        <begin position="230"/>
        <end position="250"/>
    </location>
</feature>
<reference evidence="2" key="1">
    <citation type="submission" date="2014-05" db="EMBL/GenBank/DDBJ databases">
        <title>The transcriptome of the halophilic microalga Tetraselmis sp. GSL018 isolated from the Great Salt Lake, Utah.</title>
        <authorList>
            <person name="Jinkerson R.E."/>
            <person name="D'Adamo S."/>
            <person name="Posewitz M.C."/>
        </authorList>
    </citation>
    <scope>NUCLEOTIDE SEQUENCE</scope>
    <source>
        <strain evidence="2">GSL018</strain>
    </source>
</reference>
<proteinExistence type="predicted"/>
<organism evidence="2">
    <name type="scientific">Tetraselmis sp. GSL018</name>
    <dbReference type="NCBI Taxonomy" id="582737"/>
    <lineage>
        <taxon>Eukaryota</taxon>
        <taxon>Viridiplantae</taxon>
        <taxon>Chlorophyta</taxon>
        <taxon>core chlorophytes</taxon>
        <taxon>Chlorodendrophyceae</taxon>
        <taxon>Chlorodendrales</taxon>
        <taxon>Chlorodendraceae</taxon>
        <taxon>Tetraselmis</taxon>
    </lineage>
</organism>
<dbReference type="AlphaFoldDB" id="A0A061RA48"/>
<dbReference type="PANTHER" id="PTHR37769">
    <property type="entry name" value="OS08G0243900 PROTEIN"/>
    <property type="match status" value="1"/>
</dbReference>
<feature type="compositionally biased region" description="Low complexity" evidence="1">
    <location>
        <begin position="625"/>
        <end position="637"/>
    </location>
</feature>
<feature type="region of interest" description="Disordered" evidence="1">
    <location>
        <begin position="217"/>
        <end position="306"/>
    </location>
</feature>
<evidence type="ECO:0008006" key="3">
    <source>
        <dbReference type="Google" id="ProtNLM"/>
    </source>
</evidence>
<feature type="compositionally biased region" description="Polar residues" evidence="1">
    <location>
        <begin position="177"/>
        <end position="191"/>
    </location>
</feature>
<feature type="region of interest" description="Disordered" evidence="1">
    <location>
        <begin position="165"/>
        <end position="201"/>
    </location>
</feature>
<feature type="region of interest" description="Disordered" evidence="1">
    <location>
        <begin position="392"/>
        <end position="427"/>
    </location>
</feature>
<protein>
    <recommendedName>
        <fullName evidence="3">MHD domain-containing protein</fullName>
    </recommendedName>
</protein>
<dbReference type="PANTHER" id="PTHR37769:SF1">
    <property type="entry name" value="OS08G0243900 PROTEIN"/>
    <property type="match status" value="1"/>
</dbReference>
<feature type="region of interest" description="Disordered" evidence="1">
    <location>
        <begin position="549"/>
        <end position="593"/>
    </location>
</feature>
<dbReference type="EMBL" id="GBEZ01016421">
    <property type="protein sequence ID" value="JAC69827.1"/>
    <property type="molecule type" value="Transcribed_RNA"/>
</dbReference>
<sequence length="904" mass="90424">MGCMRDICVVLRARGGRNILLQTRGIAAVDAREAAKEIIASLARFSTPQGSAPLDGSGDHLSSFTLGHLTVNGGRHSAVYRLVNAVHVIGISGPGTAPFSLVGLVNAVTKLLVAVCRGPEVTLDKVAKRYAEVYVGVSSILDAGGADPAAASALSAGLLSIMFPDDKKEKKRRKQTDAAQHMNSSSFNAASGSHGRKTLTEGPKLGEAIVDAQAHKCGSVRARSHRSAAGSVSGSETQRSRLSPKSSITGSWAFEDRSEHQAAVSMRSGSRPSIPGDLDWATEHSSSALAGAAAPEVGDPFATAGGQAPSTISKAHYTDSSFDNSCSESVLTSASTPKKAYDRLDSGNGPFGASSGGISSNHSSRVAGVDKGGAGAGFDPFAADAGGMLLQGSAPSDPFAGKQGSGLSEEHGGAAGSPLGGALQEGPGSAGLGAFGGSGAGYWGNPLGHDASSAAEEASWGGGVAGGGAGFDAFGGDFAAGAGPQAAVPEAPLGNQGDADAGFGSAAWDAATGGFGLLGAEAGAGPDPKSSVGSLGVFSDHGRAGGAALEGLADAGGEGASPFQPSDWPGALHAGGGDLAAAPHGSPAPGAPAGGSALGFDAFGSAAEGTGSWGWGLEGHGADTGAAPPGSSFGAAGETPGASAWLDAAGPPDAGKLKLVEVWRAEFVGSSALLSTYSGEVQGGASCRGDFRLVSTLPKTSPVQPILETCVCAAEHNEAVCDGGPALGSFSPRGVASSWGNAQQALVRYRLPPAAAPPPVIVQVARAERQGSMLGDEVLICVEYHVSPMLGNHLRDFLVLLKVSDAKWKPKKATPRMDWCQSRMTAQWKLRDRVAPGSRGRFSVVLEALGDHEVNLGGGGGLKATAQMCFQLDGYTFSGVSCEHNGSMGEVEVTGFGLMTAQLP</sequence>
<feature type="compositionally biased region" description="Low complexity" evidence="1">
    <location>
        <begin position="352"/>
        <end position="366"/>
    </location>
</feature>
<accession>A0A061RA48</accession>
<evidence type="ECO:0000313" key="2">
    <source>
        <dbReference type="EMBL" id="JAC69827.1"/>
    </source>
</evidence>